<dbReference type="RefSeq" id="WP_112224033.1">
    <property type="nucleotide sequence ID" value="NZ_CP196859.1"/>
</dbReference>
<dbReference type="SUPFAM" id="SSF81301">
    <property type="entry name" value="Nucleotidyltransferase"/>
    <property type="match status" value="1"/>
</dbReference>
<dbReference type="EMBL" id="QLZR01000005">
    <property type="protein sequence ID" value="RAZ75637.1"/>
    <property type="molecule type" value="Genomic_DNA"/>
</dbReference>
<accession>A0A365KR31</accession>
<dbReference type="Gene3D" id="3.30.460.10">
    <property type="entry name" value="Beta Polymerase, domain 2"/>
    <property type="match status" value="1"/>
</dbReference>
<dbReference type="PANTHER" id="PTHR34822">
    <property type="entry name" value="GRPB DOMAIN PROTEIN (AFU_ORTHOLOGUE AFUA_1G01530)"/>
    <property type="match status" value="1"/>
</dbReference>
<name>A0A365KR31_9BACL</name>
<comment type="caution">
    <text evidence="1">The sequence shown here is derived from an EMBL/GenBank/DDBJ whole genome shotgun (WGS) entry which is preliminary data.</text>
</comment>
<dbReference type="Pfam" id="PF04229">
    <property type="entry name" value="GrpB"/>
    <property type="match status" value="1"/>
</dbReference>
<protein>
    <submittedName>
        <fullName evidence="1">GrpB family protein</fullName>
    </submittedName>
</protein>
<gene>
    <name evidence="1" type="ORF">DP120_12585</name>
</gene>
<dbReference type="Proteomes" id="UP000251002">
    <property type="component" value="Unassembled WGS sequence"/>
</dbReference>
<dbReference type="InterPro" id="IPR007344">
    <property type="entry name" value="GrpB/CoaE"/>
</dbReference>
<evidence type="ECO:0000313" key="2">
    <source>
        <dbReference type="Proteomes" id="UP000251002"/>
    </source>
</evidence>
<proteinExistence type="predicted"/>
<organism evidence="1 2">
    <name type="scientific">Planococcus halotolerans</name>
    <dbReference type="NCBI Taxonomy" id="2233542"/>
    <lineage>
        <taxon>Bacteria</taxon>
        <taxon>Bacillati</taxon>
        <taxon>Bacillota</taxon>
        <taxon>Bacilli</taxon>
        <taxon>Bacillales</taxon>
        <taxon>Caryophanaceae</taxon>
        <taxon>Planococcus</taxon>
    </lineage>
</organism>
<sequence>MRKVTVTDYQPEWKRKFQQAAKEIKQIFREECIEIHHIGSTSIEGMAAKPVIDIMPVVREIESVDRVIREMEKLGYESKGENGLPGRRYFQRGGDERTHHIHIYAEGNPEVDRHLAFRNYLRQNPQEAEEYGMLKKKLAHDFPYDIDQYIAGKEELVARIEKNAGGEI</sequence>
<reference evidence="1 2" key="1">
    <citation type="submission" date="2018-06" db="EMBL/GenBank/DDBJ databases">
        <title>The draft genome sequences of strains SCU63 and S1.</title>
        <authorList>
            <person name="Gan L."/>
        </authorList>
    </citation>
    <scope>NUCLEOTIDE SEQUENCE [LARGE SCALE GENOMIC DNA]</scope>
    <source>
        <strain evidence="1 2">SCU63</strain>
    </source>
</reference>
<dbReference type="AlphaFoldDB" id="A0A365KR31"/>
<dbReference type="InterPro" id="IPR043519">
    <property type="entry name" value="NT_sf"/>
</dbReference>
<dbReference type="PANTHER" id="PTHR34822:SF1">
    <property type="entry name" value="GRPB FAMILY PROTEIN"/>
    <property type="match status" value="1"/>
</dbReference>
<keyword evidence="2" id="KW-1185">Reference proteome</keyword>
<evidence type="ECO:0000313" key="1">
    <source>
        <dbReference type="EMBL" id="RAZ75637.1"/>
    </source>
</evidence>